<dbReference type="PROSITE" id="PS51257">
    <property type="entry name" value="PROKAR_LIPOPROTEIN"/>
    <property type="match status" value="1"/>
</dbReference>
<dbReference type="RefSeq" id="WP_076628057.1">
    <property type="nucleotide sequence ID" value="NZ_CP019312.1"/>
</dbReference>
<dbReference type="KEGG" id="tom:BWR18_10450"/>
<proteinExistence type="predicted"/>
<accession>A0A1P8MVM7</accession>
<reference evidence="1 2" key="1">
    <citation type="submission" date="2017-01" db="EMBL/GenBank/DDBJ databases">
        <title>Complete genome of Tateyamaria omphalii DOK1-4 isolated from seawater in Dokdo.</title>
        <authorList>
            <person name="Kim J.H."/>
            <person name="Chi W.-J."/>
        </authorList>
    </citation>
    <scope>NUCLEOTIDE SEQUENCE [LARGE SCALE GENOMIC DNA]</scope>
    <source>
        <strain evidence="1 2">DOK1-4</strain>
    </source>
</reference>
<name>A0A1P8MVM7_9RHOB</name>
<gene>
    <name evidence="1" type="ORF">BWR18_10450</name>
</gene>
<evidence type="ECO:0000313" key="2">
    <source>
        <dbReference type="Proteomes" id="UP000186336"/>
    </source>
</evidence>
<keyword evidence="2" id="KW-1185">Reference proteome</keyword>
<evidence type="ECO:0000313" key="1">
    <source>
        <dbReference type="EMBL" id="APX12052.1"/>
    </source>
</evidence>
<organism evidence="1 2">
    <name type="scientific">Tateyamaria omphalii</name>
    <dbReference type="NCBI Taxonomy" id="299262"/>
    <lineage>
        <taxon>Bacteria</taxon>
        <taxon>Pseudomonadati</taxon>
        <taxon>Pseudomonadota</taxon>
        <taxon>Alphaproteobacteria</taxon>
        <taxon>Rhodobacterales</taxon>
        <taxon>Roseobacteraceae</taxon>
        <taxon>Tateyamaria</taxon>
    </lineage>
</organism>
<dbReference type="Proteomes" id="UP000186336">
    <property type="component" value="Chromosome"/>
</dbReference>
<dbReference type="STRING" id="299262.BWR18_10450"/>
<protein>
    <recommendedName>
        <fullName evidence="3">YMGG-like Gly-zipper domain-containing protein</fullName>
    </recommendedName>
</protein>
<sequence>MNKVFALTAVAAFLGLSACGDSTAQRAVIGGAIGCAAGEVLANGRCVEGAVVGAGVGVITE</sequence>
<evidence type="ECO:0008006" key="3">
    <source>
        <dbReference type="Google" id="ProtNLM"/>
    </source>
</evidence>
<dbReference type="AlphaFoldDB" id="A0A1P8MVM7"/>
<dbReference type="EMBL" id="CP019312">
    <property type="protein sequence ID" value="APX12052.1"/>
    <property type="molecule type" value="Genomic_DNA"/>
</dbReference>